<evidence type="ECO:0000313" key="3">
    <source>
        <dbReference type="EMBL" id="MBZ6152415.1"/>
    </source>
</evidence>
<keyword evidence="3" id="KW-0067">ATP-binding</keyword>
<evidence type="ECO:0000313" key="4">
    <source>
        <dbReference type="Proteomes" id="UP000758701"/>
    </source>
</evidence>
<dbReference type="CDD" id="cd16936">
    <property type="entry name" value="HATPase_RsbW-like"/>
    <property type="match status" value="1"/>
</dbReference>
<keyword evidence="3" id="KW-0547">Nucleotide-binding</keyword>
<dbReference type="InterPro" id="IPR003594">
    <property type="entry name" value="HATPase_dom"/>
</dbReference>
<evidence type="ECO:0000256" key="1">
    <source>
        <dbReference type="ARBA" id="ARBA00022527"/>
    </source>
</evidence>
<proteinExistence type="predicted"/>
<dbReference type="Proteomes" id="UP000758701">
    <property type="component" value="Unassembled WGS sequence"/>
</dbReference>
<dbReference type="PANTHER" id="PTHR35526">
    <property type="entry name" value="ANTI-SIGMA-F FACTOR RSBW-RELATED"/>
    <property type="match status" value="1"/>
</dbReference>
<dbReference type="InterPro" id="IPR050267">
    <property type="entry name" value="Anti-sigma-factor_SerPK"/>
</dbReference>
<reference evidence="3 4" key="1">
    <citation type="submission" date="2021-06" db="EMBL/GenBank/DDBJ databases">
        <title>Ecological speciation of a Streptomyces species isolated from different habitats and geographic origins.</title>
        <authorList>
            <person name="Wang J."/>
        </authorList>
    </citation>
    <scope>NUCLEOTIDE SEQUENCE [LARGE SCALE GENOMIC DNA]</scope>
    <source>
        <strain evidence="3 4">FXJ8.012</strain>
    </source>
</reference>
<organism evidence="3 4">
    <name type="scientific">Streptomyces olivaceus</name>
    <dbReference type="NCBI Taxonomy" id="47716"/>
    <lineage>
        <taxon>Bacteria</taxon>
        <taxon>Bacillati</taxon>
        <taxon>Actinomycetota</taxon>
        <taxon>Actinomycetes</taxon>
        <taxon>Kitasatosporales</taxon>
        <taxon>Streptomycetaceae</taxon>
        <taxon>Streptomyces</taxon>
    </lineage>
</organism>
<comment type="caution">
    <text evidence="3">The sequence shown here is derived from an EMBL/GenBank/DDBJ whole genome shotgun (WGS) entry which is preliminary data.</text>
</comment>
<keyword evidence="1" id="KW-0723">Serine/threonine-protein kinase</keyword>
<dbReference type="GO" id="GO:0005524">
    <property type="term" value="F:ATP binding"/>
    <property type="evidence" value="ECO:0007669"/>
    <property type="project" value="UniProtKB-KW"/>
</dbReference>
<dbReference type="Gene3D" id="3.30.565.10">
    <property type="entry name" value="Histidine kinase-like ATPase, C-terminal domain"/>
    <property type="match status" value="1"/>
</dbReference>
<keyword evidence="1" id="KW-0808">Transferase</keyword>
<evidence type="ECO:0000259" key="2">
    <source>
        <dbReference type="Pfam" id="PF13581"/>
    </source>
</evidence>
<dbReference type="SUPFAM" id="SSF55874">
    <property type="entry name" value="ATPase domain of HSP90 chaperone/DNA topoisomerase II/histidine kinase"/>
    <property type="match status" value="1"/>
</dbReference>
<gene>
    <name evidence="3" type="ORF">KVH32_14765</name>
</gene>
<dbReference type="PANTHER" id="PTHR35526:SF3">
    <property type="entry name" value="ANTI-SIGMA-F FACTOR RSBW"/>
    <property type="match status" value="1"/>
</dbReference>
<keyword evidence="1" id="KW-0418">Kinase</keyword>
<accession>A0ABS7W5E5</accession>
<dbReference type="InterPro" id="IPR036890">
    <property type="entry name" value="HATPase_C_sf"/>
</dbReference>
<name>A0ABS7W5E5_STROV</name>
<dbReference type="Pfam" id="PF13581">
    <property type="entry name" value="HATPase_c_2"/>
    <property type="match status" value="1"/>
</dbReference>
<keyword evidence="4" id="KW-1185">Reference proteome</keyword>
<sequence length="147" mass="15327">MNAETAAPARPFTVLLSSTRRGARLARSLAVSQLIDWGVPHAATVVADTGAVTAELAANAVAHGRAPGRDFRLTLALVPAEGRLRIAVSDTRPDLLPPRPGTLDVPSSEAEGGRGLLLVEALAADWGWTADDPVVKTVWAELDLPPA</sequence>
<dbReference type="EMBL" id="JAHSTP010000004">
    <property type="protein sequence ID" value="MBZ6152415.1"/>
    <property type="molecule type" value="Genomic_DNA"/>
</dbReference>
<protein>
    <submittedName>
        <fullName evidence="3">ATP-binding protein</fullName>
    </submittedName>
</protein>
<dbReference type="RefSeq" id="WP_037763047.1">
    <property type="nucleotide sequence ID" value="NZ_JAHSSQ010000007.1"/>
</dbReference>
<feature type="domain" description="Histidine kinase/HSP90-like ATPase" evidence="2">
    <location>
        <begin position="25"/>
        <end position="133"/>
    </location>
</feature>